<evidence type="ECO:0000313" key="3">
    <source>
        <dbReference type="Proteomes" id="UP001143810"/>
    </source>
</evidence>
<dbReference type="EMBL" id="JAMZEE010000021">
    <property type="protein sequence ID" value="MCR6508525.1"/>
    <property type="molecule type" value="Genomic_DNA"/>
</dbReference>
<proteinExistence type="predicted"/>
<dbReference type="RefSeq" id="WP_257940600.1">
    <property type="nucleotide sequence ID" value="NZ_JAMZEE010000021.1"/>
</dbReference>
<organism evidence="2 3">
    <name type="scientific">Bacteroides muris</name>
    <name type="common">ex Fokt et al. 2023</name>
    <dbReference type="NCBI Taxonomy" id="2937417"/>
    <lineage>
        <taxon>Bacteria</taxon>
        <taxon>Pseudomonadati</taxon>
        <taxon>Bacteroidota</taxon>
        <taxon>Bacteroidia</taxon>
        <taxon>Bacteroidales</taxon>
        <taxon>Bacteroidaceae</taxon>
        <taxon>Bacteroides</taxon>
    </lineage>
</organism>
<comment type="caution">
    <text evidence="2">The sequence shown here is derived from an EMBL/GenBank/DDBJ whole genome shotgun (WGS) entry which is preliminary data.</text>
</comment>
<feature type="transmembrane region" description="Helical" evidence="1">
    <location>
        <begin position="21"/>
        <end position="40"/>
    </location>
</feature>
<dbReference type="Proteomes" id="UP001143810">
    <property type="component" value="Unassembled WGS sequence"/>
</dbReference>
<accession>A0A9X2NZM6</accession>
<feature type="transmembrane region" description="Helical" evidence="1">
    <location>
        <begin position="73"/>
        <end position="100"/>
    </location>
</feature>
<sequence length="101" mass="11508">NSGRVGSRRFRGSPRVRNDEGAFAFSTSHILVIVLIIYIGQLYSQVVDRFQFGIMFEYDFRTYSLEVSLFTNVLLAILVCLFSFSISFFLPSFCILGGIFL</sequence>
<evidence type="ECO:0000256" key="1">
    <source>
        <dbReference type="SAM" id="Phobius"/>
    </source>
</evidence>
<reference evidence="2" key="2">
    <citation type="submission" date="2022-04" db="EMBL/GenBank/DDBJ databases">
        <authorList>
            <person name="Fokt H."/>
            <person name="Baines J."/>
        </authorList>
    </citation>
    <scope>NUCLEOTIDE SEQUENCE</scope>
    <source>
        <strain evidence="2">KH569_7</strain>
    </source>
</reference>
<reference evidence="2" key="1">
    <citation type="journal article" date="2022" name="Arch. Microbiol.">
        <title>Bacteroides muris sp. nov. isolated from the cecum of wild-derived house mice.</title>
        <authorList>
            <person name="Fokt H."/>
            <person name="Unni R."/>
            <person name="Repnik U."/>
            <person name="Schmitz R.A."/>
            <person name="Bramkamp M."/>
            <person name="Baines J.F."/>
            <person name="Unterweger D."/>
        </authorList>
    </citation>
    <scope>NUCLEOTIDE SEQUENCE</scope>
    <source>
        <strain evidence="2">KH569_7</strain>
    </source>
</reference>
<name>A0A9X2NZM6_9BACE</name>
<evidence type="ECO:0000313" key="2">
    <source>
        <dbReference type="EMBL" id="MCR6508525.1"/>
    </source>
</evidence>
<keyword evidence="1" id="KW-0472">Membrane</keyword>
<protein>
    <submittedName>
        <fullName evidence="2">Uncharacterized protein</fullName>
    </submittedName>
</protein>
<feature type="non-terminal residue" evidence="2">
    <location>
        <position position="1"/>
    </location>
</feature>
<dbReference type="AlphaFoldDB" id="A0A9X2NZM6"/>
<keyword evidence="1" id="KW-1133">Transmembrane helix</keyword>
<keyword evidence="1" id="KW-0812">Transmembrane</keyword>
<gene>
    <name evidence="2" type="ORF">M1B78_10195</name>
</gene>